<keyword evidence="1" id="KW-1133">Transmembrane helix</keyword>
<proteinExistence type="predicted"/>
<dbReference type="EMBL" id="JBHUMQ010000039">
    <property type="protein sequence ID" value="MFD2695154.1"/>
    <property type="molecule type" value="Genomic_DNA"/>
</dbReference>
<keyword evidence="1" id="KW-0812">Transmembrane</keyword>
<evidence type="ECO:0000256" key="1">
    <source>
        <dbReference type="SAM" id="Phobius"/>
    </source>
</evidence>
<dbReference type="RefSeq" id="WP_253060762.1">
    <property type="nucleotide sequence ID" value="NZ_JAMXWM010000007.1"/>
</dbReference>
<evidence type="ECO:0000313" key="3">
    <source>
        <dbReference type="Proteomes" id="UP001597399"/>
    </source>
</evidence>
<gene>
    <name evidence="2" type="ORF">ACFSUE_16225</name>
</gene>
<feature type="transmembrane region" description="Helical" evidence="1">
    <location>
        <begin position="96"/>
        <end position="114"/>
    </location>
</feature>
<reference evidence="3" key="1">
    <citation type="journal article" date="2019" name="Int. J. Syst. Evol. Microbiol.">
        <title>The Global Catalogue of Microorganisms (GCM) 10K type strain sequencing project: providing services to taxonomists for standard genome sequencing and annotation.</title>
        <authorList>
            <consortium name="The Broad Institute Genomics Platform"/>
            <consortium name="The Broad Institute Genome Sequencing Center for Infectious Disease"/>
            <person name="Wu L."/>
            <person name="Ma J."/>
        </authorList>
    </citation>
    <scope>NUCLEOTIDE SEQUENCE [LARGE SCALE GENOMIC DNA]</scope>
    <source>
        <strain evidence="3">TISTR 2466</strain>
    </source>
</reference>
<evidence type="ECO:0000313" key="2">
    <source>
        <dbReference type="EMBL" id="MFD2695154.1"/>
    </source>
</evidence>
<comment type="caution">
    <text evidence="2">The sequence shown here is derived from an EMBL/GenBank/DDBJ whole genome shotgun (WGS) entry which is preliminary data.</text>
</comment>
<keyword evidence="3" id="KW-1185">Reference proteome</keyword>
<organism evidence="2 3">
    <name type="scientific">Sporolactobacillus shoreicorticis</name>
    <dbReference type="NCBI Taxonomy" id="1923877"/>
    <lineage>
        <taxon>Bacteria</taxon>
        <taxon>Bacillati</taxon>
        <taxon>Bacillota</taxon>
        <taxon>Bacilli</taxon>
        <taxon>Bacillales</taxon>
        <taxon>Sporolactobacillaceae</taxon>
        <taxon>Sporolactobacillus</taxon>
    </lineage>
</organism>
<accession>A0ABW5S5Z9</accession>
<name>A0ABW5S5Z9_9BACL</name>
<sequence length="115" mass="13496">MSEIYDAPEQPFFIPQTMDERAAQQPASNNQAIHDTCTKLMNFHVIAQMADGSKMEGIIEDVNDQGVIMLVPENVNERFFQGPGGPRPRFRRFNRFLFPFIFFVPPFFYPYPYYY</sequence>
<protein>
    <submittedName>
        <fullName evidence="2">Uncharacterized protein</fullName>
    </submittedName>
</protein>
<keyword evidence="1" id="KW-0472">Membrane</keyword>
<dbReference type="Proteomes" id="UP001597399">
    <property type="component" value="Unassembled WGS sequence"/>
</dbReference>